<dbReference type="InterPro" id="IPR015943">
    <property type="entry name" value="WD40/YVTN_repeat-like_dom_sf"/>
</dbReference>
<dbReference type="GO" id="GO:0016020">
    <property type="term" value="C:membrane"/>
    <property type="evidence" value="ECO:0007669"/>
    <property type="project" value="UniProtKB-SubCell"/>
</dbReference>
<feature type="transmembrane region" description="Helical" evidence="9">
    <location>
        <begin position="736"/>
        <end position="765"/>
    </location>
</feature>
<evidence type="ECO:0000256" key="7">
    <source>
        <dbReference type="ARBA" id="ARBA00022989"/>
    </source>
</evidence>
<evidence type="ECO:0000313" key="14">
    <source>
        <dbReference type="Proteomes" id="UP000626109"/>
    </source>
</evidence>
<dbReference type="Gene3D" id="3.40.50.300">
    <property type="entry name" value="P-loop containing nucleotide triphosphate hydrolases"/>
    <property type="match status" value="1"/>
</dbReference>
<dbReference type="Gene3D" id="2.130.10.10">
    <property type="entry name" value="YVTN repeat-like/Quinoprotein amine dehydrogenase"/>
    <property type="match status" value="1"/>
</dbReference>
<keyword evidence="7 9" id="KW-1133">Transmembrane helix</keyword>
<dbReference type="InterPro" id="IPR036640">
    <property type="entry name" value="ABC1_TM_sf"/>
</dbReference>
<feature type="transmembrane region" description="Helical" evidence="9">
    <location>
        <begin position="613"/>
        <end position="637"/>
    </location>
</feature>
<feature type="domain" description="ABC transmembrane type-1" evidence="12">
    <location>
        <begin position="1"/>
        <end position="209"/>
    </location>
</feature>
<dbReference type="PROSITE" id="PS50893">
    <property type="entry name" value="ABC_TRANSPORTER_2"/>
    <property type="match status" value="1"/>
</dbReference>
<dbReference type="InterPro" id="IPR003593">
    <property type="entry name" value="AAA+_ATPase"/>
</dbReference>
<dbReference type="InterPro" id="IPR011527">
    <property type="entry name" value="ABC1_TM_dom"/>
</dbReference>
<dbReference type="GO" id="GO:0016887">
    <property type="term" value="F:ATP hydrolysis activity"/>
    <property type="evidence" value="ECO:0007669"/>
    <property type="project" value="InterPro"/>
</dbReference>
<evidence type="ECO:0000313" key="13">
    <source>
        <dbReference type="EMBL" id="CAE8672704.1"/>
    </source>
</evidence>
<evidence type="ECO:0000259" key="12">
    <source>
        <dbReference type="PROSITE" id="PS50929"/>
    </source>
</evidence>
<dbReference type="Proteomes" id="UP000626109">
    <property type="component" value="Unassembled WGS sequence"/>
</dbReference>
<dbReference type="GO" id="GO:0005524">
    <property type="term" value="F:ATP binding"/>
    <property type="evidence" value="ECO:0007669"/>
    <property type="project" value="UniProtKB-KW"/>
</dbReference>
<sequence>MILAPVSIFFLLSWVEDPDAPVGYGILAAAANALAVFGQCATYQVYAIRSKHAGLLSQLAVSGTLYRRALGMNSASLSRFKIGELTMLLSSDVENLGGLWSGLVSLAILPLEIAANICLLWLVVGAATLGALGLAGVSYAASHFGGKAMERCNTERSALSDERLKLLVEVLYGIKVVKANGWVPRFLERIRAISKAESSCALWKKRYFGEVLIYTNEMVDIMGCAVSLLAIMVFGIVPTASRMFTMWVIMASLHGKIFHLPEALREVSTAWSSLRRFAAFFYLADARAHGMLAGLATPGGKVEPEKVSCIDIQDVSFFFPEQSARSALAPGPQVWQEEQLTKVLEDVQISLEAGRFYAVTGVVGSGKTSLLLALLGELRASTEGGHRRADTITLAYVPQDPVVFNASVRENVCFGKTFLADWYKVVCEACALDHDLALWPEGDATLIGSRGINISGGQQARVCLARALYSRAEVYLLDDPLAKLDVRVSSHVFENAILGLLGGHTRIMVTNNYSVARQSDAAIVVESGRVSVKEPSAAVTTPFLQGLVETSDARGGSASAQEALLSALKDEEADHDALGASKSQSLLGALPPAGGLGFFMRHLAAGVTSPGYLAIYCVIIVLEVAVAEAGVYMLVLWTEDPYADEHPHGWYGGIYAAFIVAEVVFAQIKFPFLASITQGAWDSLHDALLKSVLNSSLMWLQAVPVGQVLQRFSGTLGRIEDQVFHRTDMVLQEMCFLPVIAITVCVGFPPFVVVVVVIAVVVYLLMRRLGGNLKGARLAENDLRRASLQHYTETLHGLVLVRTFPGASGWFLHRFDELLTARAARQEELAVYDASVLSRLNLTAAVFYGSACFAIVLGRELFDLKPGFAGFIMANACFFFHVLSCFSEQTIGLLEVARERESVQLLLRDIPQEAGAHEPAATTSSALTWPAIVGGVACRRLVVRGLEVRYRPDLPLVLRGLDLEVEAGAPVASQQELATLEAHVRAELPAYYTPSRFHALERLPALPNGKVDLKTLQQQATELSAQVELFEDSLGRTKSMLQDTQREQEVIWFCNSTWLSGIMVSHWYTCSAYPKTVGIPFVKVVFSFCMNLPLNTPGWVELVLRSLSGYHCVMGMTFVAAYNDSSPPVLGDKQPAKNAPRMRLGQTDLLLLWAYLAIGFWAIAWNRYHQAPLHDRVFGAAHVAHRWWAWSILMARLCIRACQKLETAGSVTIPPLFQALVPLLIVVALPMESTDVCGASPRLPLWFRWVVGTLGGVQNAGPASCSLTPGGPLFAILAFGLYMLGTTAMGYWRFGNQFDPERGLGFRFWCFSLIAAHVGALDGEVSGVKTKAVATGSAKWRGIAVFEGKLYAAPSDADQLLIYDPGTGQVSGVSTTALATGRFKWSGIAVFEGKLYAAPSWADQLLIYDPGTGQVSGVSTTAVATILWKWSGIVVFEGKLYAAPRNADQLLIYDPGTGQVSGVSTTAVATGSAKWSGIAVFEGKLYAAPSWADQLLIYDPGTGQVSGVSTTAVATGNYKWHGIAVFEGKLYAAPVYADQLLIYDPGTGQVSGVSTTAVATGGWKWRGIAVFEGKLYAAPSRANQLLIYDPGTGQVSGVSTTAVATGNYKWDGIAVLGDKVYAAPYNAEMILVYAKDLAPKL</sequence>
<feature type="transmembrane region" description="Helical" evidence="9">
    <location>
        <begin position="1149"/>
        <end position="1165"/>
    </location>
</feature>
<dbReference type="Gene3D" id="3.30.300.30">
    <property type="match status" value="1"/>
</dbReference>
<feature type="transmembrane region" description="Helical" evidence="9">
    <location>
        <begin position="1273"/>
        <end position="1292"/>
    </location>
</feature>
<feature type="transmembrane region" description="Helical" evidence="9">
    <location>
        <begin position="1304"/>
        <end position="1321"/>
    </location>
</feature>
<dbReference type="InterPro" id="IPR017871">
    <property type="entry name" value="ABC_transporter-like_CS"/>
</dbReference>
<dbReference type="InterPro" id="IPR045851">
    <property type="entry name" value="AMP-bd_C_sf"/>
</dbReference>
<keyword evidence="8 9" id="KW-0472">Membrane</keyword>
<dbReference type="GO" id="GO:0140359">
    <property type="term" value="F:ABC-type transporter activity"/>
    <property type="evidence" value="ECO:0007669"/>
    <property type="project" value="InterPro"/>
</dbReference>
<feature type="transmembrane region" description="Helical" evidence="9">
    <location>
        <begin position="25"/>
        <end position="46"/>
    </location>
</feature>
<dbReference type="PROSITE" id="PS00211">
    <property type="entry name" value="ABC_TRANSPORTER_1"/>
    <property type="match status" value="1"/>
</dbReference>
<feature type="domain" description="ABC transporter" evidence="11">
    <location>
        <begin position="310"/>
        <end position="552"/>
    </location>
</feature>
<evidence type="ECO:0000256" key="5">
    <source>
        <dbReference type="ARBA" id="ARBA00022741"/>
    </source>
</evidence>
<evidence type="ECO:0000256" key="8">
    <source>
        <dbReference type="ARBA" id="ARBA00023136"/>
    </source>
</evidence>
<evidence type="ECO:0000256" key="2">
    <source>
        <dbReference type="ARBA" id="ARBA00009726"/>
    </source>
</evidence>
<dbReference type="InterPro" id="IPR027417">
    <property type="entry name" value="P-loop_NTPase"/>
</dbReference>
<comment type="subcellular location">
    <subcellularLocation>
        <location evidence="1">Membrane</location>
        <topology evidence="1">Multi-pass membrane protein</topology>
    </subcellularLocation>
</comment>
<evidence type="ECO:0000256" key="3">
    <source>
        <dbReference type="ARBA" id="ARBA00022448"/>
    </source>
</evidence>
<dbReference type="SUPFAM" id="SSF63825">
    <property type="entry name" value="YWTD domain"/>
    <property type="match status" value="1"/>
</dbReference>
<organism evidence="13 14">
    <name type="scientific">Polarella glacialis</name>
    <name type="common">Dinoflagellate</name>
    <dbReference type="NCBI Taxonomy" id="89957"/>
    <lineage>
        <taxon>Eukaryota</taxon>
        <taxon>Sar</taxon>
        <taxon>Alveolata</taxon>
        <taxon>Dinophyceae</taxon>
        <taxon>Suessiales</taxon>
        <taxon>Suessiaceae</taxon>
        <taxon>Polarella</taxon>
    </lineage>
</organism>
<comment type="caution">
    <text evidence="13">The sequence shown here is derived from an EMBL/GenBank/DDBJ whole genome shotgun (WGS) entry which is preliminary data.</text>
</comment>
<dbReference type="PANTHER" id="PTHR24223:SF456">
    <property type="entry name" value="MULTIDRUG RESISTANCE-ASSOCIATED PROTEIN LETHAL(2)03659"/>
    <property type="match status" value="1"/>
</dbReference>
<feature type="domain" description="ABC transmembrane type-1" evidence="12">
    <location>
        <begin position="649"/>
        <end position="853"/>
    </location>
</feature>
<keyword evidence="4 9" id="KW-0812">Transmembrane</keyword>
<evidence type="ECO:0000256" key="9">
    <source>
        <dbReference type="SAM" id="Phobius"/>
    </source>
</evidence>
<evidence type="ECO:0000256" key="4">
    <source>
        <dbReference type="ARBA" id="ARBA00022692"/>
    </source>
</evidence>
<evidence type="ECO:0000256" key="10">
    <source>
        <dbReference type="SAM" id="SignalP"/>
    </source>
</evidence>
<gene>
    <name evidence="13" type="ORF">PGLA2088_LOCUS18191</name>
</gene>
<dbReference type="Pfam" id="PF00664">
    <property type="entry name" value="ABC_membrane"/>
    <property type="match status" value="2"/>
</dbReference>
<dbReference type="InterPro" id="IPR050173">
    <property type="entry name" value="ABC_transporter_C-like"/>
</dbReference>
<dbReference type="InterPro" id="IPR003439">
    <property type="entry name" value="ABC_transporter-like_ATP-bd"/>
</dbReference>
<keyword evidence="10" id="KW-0732">Signal</keyword>
<dbReference type="PROSITE" id="PS50929">
    <property type="entry name" value="ABC_TM1F"/>
    <property type="match status" value="2"/>
</dbReference>
<dbReference type="Gene3D" id="1.20.1560.10">
    <property type="entry name" value="ABC transporter type 1, transmembrane domain"/>
    <property type="match status" value="2"/>
</dbReference>
<proteinExistence type="inferred from homology"/>
<dbReference type="EMBL" id="CAJNNW010024478">
    <property type="protein sequence ID" value="CAE8672704.1"/>
    <property type="molecule type" value="Genomic_DNA"/>
</dbReference>
<evidence type="ECO:0000256" key="1">
    <source>
        <dbReference type="ARBA" id="ARBA00004141"/>
    </source>
</evidence>
<keyword evidence="6" id="KW-0067">ATP-binding</keyword>
<keyword evidence="5" id="KW-0547">Nucleotide-binding</keyword>
<dbReference type="SUPFAM" id="SSF90123">
    <property type="entry name" value="ABC transporter transmembrane region"/>
    <property type="match status" value="2"/>
</dbReference>
<feature type="transmembrane region" description="Helical" evidence="9">
    <location>
        <begin position="1211"/>
        <end position="1231"/>
    </location>
</feature>
<feature type="transmembrane region" description="Helical" evidence="9">
    <location>
        <begin position="649"/>
        <end position="668"/>
    </location>
</feature>
<evidence type="ECO:0000259" key="11">
    <source>
        <dbReference type="PROSITE" id="PS50893"/>
    </source>
</evidence>
<dbReference type="SUPFAM" id="SSF52540">
    <property type="entry name" value="P-loop containing nucleoside triphosphate hydrolases"/>
    <property type="match status" value="1"/>
</dbReference>
<dbReference type="SMART" id="SM00382">
    <property type="entry name" value="AAA"/>
    <property type="match status" value="1"/>
</dbReference>
<feature type="chain" id="PRO_5032714366" evidence="10">
    <location>
        <begin position="16"/>
        <end position="1641"/>
    </location>
</feature>
<feature type="transmembrane region" description="Helical" evidence="9">
    <location>
        <begin position="119"/>
        <end position="141"/>
    </location>
</feature>
<comment type="similarity">
    <text evidence="2">Belongs to the ABC transporter superfamily. ABCC family. Conjugate transporter (TC 3.A.1.208) subfamily.</text>
</comment>
<protein>
    <submittedName>
        <fullName evidence="13">Uncharacterized protein</fullName>
    </submittedName>
</protein>
<dbReference type="Pfam" id="PF00005">
    <property type="entry name" value="ABC_tran"/>
    <property type="match status" value="1"/>
</dbReference>
<feature type="signal peptide" evidence="10">
    <location>
        <begin position="1"/>
        <end position="15"/>
    </location>
</feature>
<keyword evidence="3" id="KW-0813">Transport</keyword>
<evidence type="ECO:0000256" key="6">
    <source>
        <dbReference type="ARBA" id="ARBA00022840"/>
    </source>
</evidence>
<accession>A0A813JBG8</accession>
<name>A0A813JBG8_POLGL</name>
<dbReference type="PANTHER" id="PTHR24223">
    <property type="entry name" value="ATP-BINDING CASSETTE SUB-FAMILY C"/>
    <property type="match status" value="1"/>
</dbReference>
<dbReference type="SUPFAM" id="SSF56801">
    <property type="entry name" value="Acetyl-CoA synthetase-like"/>
    <property type="match status" value="1"/>
</dbReference>
<reference evidence="13" key="1">
    <citation type="submission" date="2021-02" db="EMBL/GenBank/DDBJ databases">
        <authorList>
            <person name="Dougan E. K."/>
            <person name="Rhodes N."/>
            <person name="Thang M."/>
            <person name="Chan C."/>
        </authorList>
    </citation>
    <scope>NUCLEOTIDE SEQUENCE</scope>
</reference>
<feature type="transmembrane region" description="Helical" evidence="9">
    <location>
        <begin position="211"/>
        <end position="237"/>
    </location>
</feature>